<dbReference type="Pfam" id="PF00702">
    <property type="entry name" value="Hydrolase"/>
    <property type="match status" value="1"/>
</dbReference>
<keyword evidence="3" id="KW-1185">Reference proteome</keyword>
<dbReference type="SUPFAM" id="SSF56784">
    <property type="entry name" value="HAD-like"/>
    <property type="match status" value="1"/>
</dbReference>
<dbReference type="InterPro" id="IPR036412">
    <property type="entry name" value="HAD-like_sf"/>
</dbReference>
<dbReference type="GO" id="GO:0016787">
    <property type="term" value="F:hydrolase activity"/>
    <property type="evidence" value="ECO:0007669"/>
    <property type="project" value="UniProtKB-KW"/>
</dbReference>
<dbReference type="Gene3D" id="3.40.50.1000">
    <property type="entry name" value="HAD superfamily/HAD-like"/>
    <property type="match status" value="1"/>
</dbReference>
<name>A0AAD9L6Y1_PAPLA</name>
<sequence length="200" mass="21484">MTLSVCFDALGTCFTMGPVIEALQQVMGDQMPPSLARMVVMDWFHAAQRDYTYASITSPPPPPIAKILRATLHRSIGFAMGSTPSLTEASVGDLEPVLAKLKSLTPAPGLSEGWDLLAQNGDVLVITNGAKETTQGYIDQAGLTKYVKRVQSCDEVGLAKPFGKVYEMAHAACDEVSGQGGERWFVASHMWDLHAARKAG</sequence>
<dbReference type="PANTHER" id="PTHR43316">
    <property type="entry name" value="HYDROLASE, HALOACID DELAHOGENASE-RELATED"/>
    <property type="match status" value="1"/>
</dbReference>
<evidence type="ECO:0000256" key="1">
    <source>
        <dbReference type="ARBA" id="ARBA00022801"/>
    </source>
</evidence>
<dbReference type="EMBL" id="JAODAN010000003">
    <property type="protein sequence ID" value="KAK1925716.1"/>
    <property type="molecule type" value="Genomic_DNA"/>
</dbReference>
<evidence type="ECO:0000313" key="3">
    <source>
        <dbReference type="Proteomes" id="UP001182556"/>
    </source>
</evidence>
<keyword evidence="1" id="KW-0378">Hydrolase</keyword>
<dbReference type="InterPro" id="IPR051540">
    <property type="entry name" value="S-2-haloacid_dehalogenase"/>
</dbReference>
<dbReference type="InterPro" id="IPR023214">
    <property type="entry name" value="HAD_sf"/>
</dbReference>
<comment type="caution">
    <text evidence="2">The sequence shown here is derived from an EMBL/GenBank/DDBJ whole genome shotgun (WGS) entry which is preliminary data.</text>
</comment>
<accession>A0AAD9L6Y1</accession>
<dbReference type="AlphaFoldDB" id="A0AAD9L6Y1"/>
<organism evidence="2 3">
    <name type="scientific">Papiliotrema laurentii</name>
    <name type="common">Cryptococcus laurentii</name>
    <dbReference type="NCBI Taxonomy" id="5418"/>
    <lineage>
        <taxon>Eukaryota</taxon>
        <taxon>Fungi</taxon>
        <taxon>Dikarya</taxon>
        <taxon>Basidiomycota</taxon>
        <taxon>Agaricomycotina</taxon>
        <taxon>Tremellomycetes</taxon>
        <taxon>Tremellales</taxon>
        <taxon>Rhynchogastremaceae</taxon>
        <taxon>Papiliotrema</taxon>
    </lineage>
</organism>
<dbReference type="PANTHER" id="PTHR43316:SF4">
    <property type="entry name" value="ACID DEHALOGENASE, PUTATIVE (AFU_ORTHOLOGUE AFUA_8G05870)-RELATED"/>
    <property type="match status" value="1"/>
</dbReference>
<evidence type="ECO:0000313" key="2">
    <source>
        <dbReference type="EMBL" id="KAK1925716.1"/>
    </source>
</evidence>
<reference evidence="2" key="1">
    <citation type="submission" date="2023-02" db="EMBL/GenBank/DDBJ databases">
        <title>Identification and recombinant expression of a fungal hydrolase from Papiliotrema laurentii that hydrolyzes apple cutin and clears colloidal polyester polyurethane.</title>
        <authorList>
            <consortium name="DOE Joint Genome Institute"/>
            <person name="Roman V.A."/>
            <person name="Bojanowski C."/>
            <person name="Crable B.R."/>
            <person name="Wagner D.N."/>
            <person name="Hung C.S."/>
            <person name="Nadeau L.J."/>
            <person name="Schratz L."/>
            <person name="Haridas S."/>
            <person name="Pangilinan J."/>
            <person name="Lipzen A."/>
            <person name="Na H."/>
            <person name="Yan M."/>
            <person name="Ng V."/>
            <person name="Grigoriev I.V."/>
            <person name="Spatafora J.W."/>
            <person name="Barlow D."/>
            <person name="Biffinger J."/>
            <person name="Kelley-Loughnane N."/>
            <person name="Varaljay V.A."/>
            <person name="Crookes-Goodson W.J."/>
        </authorList>
    </citation>
    <scope>NUCLEOTIDE SEQUENCE</scope>
    <source>
        <strain evidence="2">5307AH</strain>
    </source>
</reference>
<dbReference type="Gene3D" id="1.10.150.240">
    <property type="entry name" value="Putative phosphatase, domain 2"/>
    <property type="match status" value="1"/>
</dbReference>
<protein>
    <submittedName>
        <fullName evidence="2">HAD-like domain-containing protein</fullName>
    </submittedName>
</protein>
<proteinExistence type="predicted"/>
<dbReference type="Proteomes" id="UP001182556">
    <property type="component" value="Unassembled WGS sequence"/>
</dbReference>
<dbReference type="InterPro" id="IPR023198">
    <property type="entry name" value="PGP-like_dom2"/>
</dbReference>
<gene>
    <name evidence="2" type="ORF">DB88DRAFT_484877</name>
</gene>